<keyword evidence="1" id="KW-0472">Membrane</keyword>
<dbReference type="WBParaSite" id="TCLT_0000781201-mRNA-1">
    <property type="protein sequence ID" value="TCLT_0000781201-mRNA-1"/>
    <property type="gene ID" value="TCLT_0000781201"/>
</dbReference>
<dbReference type="Proteomes" id="UP000276776">
    <property type="component" value="Unassembled WGS sequence"/>
</dbReference>
<proteinExistence type="predicted"/>
<protein>
    <submittedName>
        <fullName evidence="2 4">Uncharacterized protein</fullName>
    </submittedName>
</protein>
<keyword evidence="3" id="KW-1185">Reference proteome</keyword>
<name>A0A0N5D4C2_THECL</name>
<gene>
    <name evidence="2" type="ORF">TCLT_LOCUS7801</name>
</gene>
<keyword evidence="1" id="KW-1133">Transmembrane helix</keyword>
<keyword evidence="1" id="KW-0812">Transmembrane</keyword>
<evidence type="ECO:0000313" key="2">
    <source>
        <dbReference type="EMBL" id="VDN05294.1"/>
    </source>
</evidence>
<organism evidence="4">
    <name type="scientific">Thelazia callipaeda</name>
    <name type="common">Oriental eyeworm</name>
    <name type="synonym">Parasitic nematode</name>
    <dbReference type="NCBI Taxonomy" id="103827"/>
    <lineage>
        <taxon>Eukaryota</taxon>
        <taxon>Metazoa</taxon>
        <taxon>Ecdysozoa</taxon>
        <taxon>Nematoda</taxon>
        <taxon>Chromadorea</taxon>
        <taxon>Rhabditida</taxon>
        <taxon>Spirurina</taxon>
        <taxon>Spiruromorpha</taxon>
        <taxon>Thelazioidea</taxon>
        <taxon>Thelaziidae</taxon>
        <taxon>Thelazia</taxon>
    </lineage>
</organism>
<evidence type="ECO:0000256" key="1">
    <source>
        <dbReference type="SAM" id="Phobius"/>
    </source>
</evidence>
<dbReference type="AlphaFoldDB" id="A0A0N5D4C2"/>
<reference evidence="2 3" key="2">
    <citation type="submission" date="2018-11" db="EMBL/GenBank/DDBJ databases">
        <authorList>
            <consortium name="Pathogen Informatics"/>
        </authorList>
    </citation>
    <scope>NUCLEOTIDE SEQUENCE [LARGE SCALE GENOMIC DNA]</scope>
</reference>
<evidence type="ECO:0000313" key="3">
    <source>
        <dbReference type="Proteomes" id="UP000276776"/>
    </source>
</evidence>
<evidence type="ECO:0000313" key="4">
    <source>
        <dbReference type="WBParaSite" id="TCLT_0000781201-mRNA-1"/>
    </source>
</evidence>
<dbReference type="EMBL" id="UYYF01004546">
    <property type="protein sequence ID" value="VDN05294.1"/>
    <property type="molecule type" value="Genomic_DNA"/>
</dbReference>
<accession>A0A0N5D4C2</accession>
<feature type="transmembrane region" description="Helical" evidence="1">
    <location>
        <begin position="63"/>
        <end position="81"/>
    </location>
</feature>
<sequence length="99" mass="10773">MPWCCGLANSGEAASTALITTNSNADLEQQQLDAANTSASKTSTTFDINFGPMLVQPKKTLSAFSKSVGWYITALIIFLLIDNCTTKYHRHSLLIAQNF</sequence>
<reference evidence="4" key="1">
    <citation type="submission" date="2017-02" db="UniProtKB">
        <authorList>
            <consortium name="WormBaseParasite"/>
        </authorList>
    </citation>
    <scope>IDENTIFICATION</scope>
</reference>